<dbReference type="EMBL" id="CP006585">
    <property type="protein sequence ID" value="AGW14203.1"/>
    <property type="molecule type" value="Genomic_DNA"/>
</dbReference>
<evidence type="ECO:0000313" key="2">
    <source>
        <dbReference type="Proteomes" id="UP000016587"/>
    </source>
</evidence>
<dbReference type="AlphaFoldDB" id="T2GD27"/>
<reference evidence="2" key="2">
    <citation type="submission" date="2013-07" db="EMBL/GenBank/DDBJ databases">
        <authorList>
            <person name="Morais-Silva F.O."/>
            <person name="Rezende A.M."/>
            <person name="Pimentel C."/>
            <person name="Resende D.M."/>
            <person name="Santos C.I."/>
            <person name="Clemente C."/>
            <person name="de Oliveira L.M."/>
            <person name="da Silva S.M."/>
            <person name="Costa D.A."/>
            <person name="Varela-Raposo A."/>
            <person name="Horacio E.C.A."/>
            <person name="Matos M."/>
            <person name="Flores O."/>
            <person name="Ruiz J.C."/>
            <person name="Rodrigues-Pousada C."/>
        </authorList>
    </citation>
    <scope>NUCLEOTIDE SEQUENCE [LARGE SCALE GENOMIC DNA]</scope>
    <source>
        <strain evidence="2">ATCC 19364 / DSM 1382 / NCIMB 9332 / VKM B-1759</strain>
    </source>
</reference>
<gene>
    <name evidence="1" type="ORF">DGI_2462</name>
</gene>
<sequence length="367" mass="41600">MIKDLLNKLSRALRSLFSVIGHILQWLDSKKAYFPKDMSIYEIISDIFKKTLVVALLIVLIIYRNDILGSLKGSGIQKLTLAGTTLEFTTASATFRYFSLPANQYWLDPNIDLTKDSTYVIKASGLVNTGSLFQRGRIPGDTCNNETVYLISRIEHNIAQRHPNGSLTHPEYIEIVNNNNACHQIASDLLRVAPHYEYGTLLVGFFTDDEIENVRRNPWRHAHSIVACNAALKLEVRYKGSKVSIGGDTCCTKVNVPGNGYKMFFIVNDSVIPDIFTQKYGSQPEKFLQDMVIRFNELKTRKSDALMSACTDHKIREAARDLFKEPFALPRLVEQNTTVAFPGALGSRDFWYHNNQGHFSILIEEQR</sequence>
<protein>
    <submittedName>
        <fullName evidence="1">Uncharacterized protein</fullName>
    </submittedName>
</protein>
<organism evidence="1 2">
    <name type="scientific">Megalodesulfovibrio gigas (strain ATCC 19364 / DSM 1382 / NCIMB 9332 / VKM B-1759)</name>
    <name type="common">Desulfovibrio gigas</name>
    <dbReference type="NCBI Taxonomy" id="1121448"/>
    <lineage>
        <taxon>Bacteria</taxon>
        <taxon>Pseudomonadati</taxon>
        <taxon>Thermodesulfobacteriota</taxon>
        <taxon>Desulfovibrionia</taxon>
        <taxon>Desulfovibrionales</taxon>
        <taxon>Desulfovibrionaceae</taxon>
        <taxon>Megalodesulfovibrio</taxon>
    </lineage>
</organism>
<dbReference type="Proteomes" id="UP000016587">
    <property type="component" value="Chromosome"/>
</dbReference>
<keyword evidence="2" id="KW-1185">Reference proteome</keyword>
<accession>T2GD27</accession>
<reference evidence="1 2" key="1">
    <citation type="journal article" date="2013" name="J. Bacteriol.">
        <title>Roles of HynAB and Ech, the only two hydrogenases found in the model sulfate reducer Desulfovibrio gigas.</title>
        <authorList>
            <person name="Morais-Silva F.O."/>
            <person name="Santos C.I."/>
            <person name="Rodrigues R."/>
            <person name="Pereira I.A."/>
            <person name="Rodrigues-Pousada C."/>
        </authorList>
    </citation>
    <scope>NUCLEOTIDE SEQUENCE [LARGE SCALE GENOMIC DNA]</scope>
    <source>
        <strain evidence="2">ATCC 19364 / DSM 1382 / NCIMB 9332 / VKM B-1759</strain>
    </source>
</reference>
<name>T2GD27_MEGG1</name>
<dbReference type="PATRIC" id="fig|1121448.10.peg.2417"/>
<proteinExistence type="predicted"/>
<dbReference type="KEGG" id="dgg:DGI_2462"/>
<dbReference type="HOGENOM" id="CLU_753831_0_0_7"/>
<dbReference type="RefSeq" id="WP_021761195.1">
    <property type="nucleotide sequence ID" value="NZ_AUBO01000023.1"/>
</dbReference>
<evidence type="ECO:0000313" key="1">
    <source>
        <dbReference type="EMBL" id="AGW14203.1"/>
    </source>
</evidence>